<reference evidence="1 2" key="1">
    <citation type="journal article" date="2019" name="Commun. Biol.">
        <title>The bagworm genome reveals a unique fibroin gene that provides high tensile strength.</title>
        <authorList>
            <person name="Kono N."/>
            <person name="Nakamura H."/>
            <person name="Ohtoshi R."/>
            <person name="Tomita M."/>
            <person name="Numata K."/>
            <person name="Arakawa K."/>
        </authorList>
    </citation>
    <scope>NUCLEOTIDE SEQUENCE [LARGE SCALE GENOMIC DNA]</scope>
</reference>
<name>A0A4C1WJ66_EUMVA</name>
<gene>
    <name evidence="1" type="ORF">EVAR_32624_1</name>
</gene>
<comment type="caution">
    <text evidence="1">The sequence shown here is derived from an EMBL/GenBank/DDBJ whole genome shotgun (WGS) entry which is preliminary data.</text>
</comment>
<proteinExistence type="predicted"/>
<sequence length="136" mass="15178">MGKVAQVFICGRDVPLWTLPQYENRPTRPVRRHTFTEYRRERNRMKRYSISCSVSSSNMQCALFDFEHSPRDSTISQRLRIGPTNKEAAGGDVTGGDVTGAPAALVCGLLFLAGPVSDAPMSRFSRFVNSSLLFNF</sequence>
<dbReference type="Proteomes" id="UP000299102">
    <property type="component" value="Unassembled WGS sequence"/>
</dbReference>
<dbReference type="EMBL" id="BGZK01000564">
    <property type="protein sequence ID" value="GBP50379.1"/>
    <property type="molecule type" value="Genomic_DNA"/>
</dbReference>
<accession>A0A4C1WJ66</accession>
<protein>
    <submittedName>
        <fullName evidence="1">Uncharacterized protein</fullName>
    </submittedName>
</protein>
<organism evidence="1 2">
    <name type="scientific">Eumeta variegata</name>
    <name type="common">Bagworm moth</name>
    <name type="synonym">Eumeta japonica</name>
    <dbReference type="NCBI Taxonomy" id="151549"/>
    <lineage>
        <taxon>Eukaryota</taxon>
        <taxon>Metazoa</taxon>
        <taxon>Ecdysozoa</taxon>
        <taxon>Arthropoda</taxon>
        <taxon>Hexapoda</taxon>
        <taxon>Insecta</taxon>
        <taxon>Pterygota</taxon>
        <taxon>Neoptera</taxon>
        <taxon>Endopterygota</taxon>
        <taxon>Lepidoptera</taxon>
        <taxon>Glossata</taxon>
        <taxon>Ditrysia</taxon>
        <taxon>Tineoidea</taxon>
        <taxon>Psychidae</taxon>
        <taxon>Oiketicinae</taxon>
        <taxon>Eumeta</taxon>
    </lineage>
</organism>
<evidence type="ECO:0000313" key="1">
    <source>
        <dbReference type="EMBL" id="GBP50379.1"/>
    </source>
</evidence>
<dbReference type="AlphaFoldDB" id="A0A4C1WJ66"/>
<keyword evidence="2" id="KW-1185">Reference proteome</keyword>
<evidence type="ECO:0000313" key="2">
    <source>
        <dbReference type="Proteomes" id="UP000299102"/>
    </source>
</evidence>